<proteinExistence type="predicted"/>
<gene>
    <name evidence="1" type="ORF">CLUP02_06581</name>
</gene>
<dbReference type="EMBL" id="CP019475">
    <property type="protein sequence ID" value="UQC81095.1"/>
    <property type="molecule type" value="Genomic_DNA"/>
</dbReference>
<name>A0A9Q8WFV4_9PEZI</name>
<protein>
    <submittedName>
        <fullName evidence="1">Uncharacterized protein</fullName>
    </submittedName>
</protein>
<evidence type="ECO:0000313" key="1">
    <source>
        <dbReference type="EMBL" id="UQC81095.1"/>
    </source>
</evidence>
<dbReference type="KEGG" id="clup:CLUP02_06581"/>
<reference evidence="1" key="1">
    <citation type="journal article" date="2021" name="Mol. Plant Microbe Interact.">
        <title>Complete Genome Sequence of the Plant-Pathogenic Fungus Colletotrichum lupini.</title>
        <authorList>
            <person name="Baroncelli R."/>
            <person name="Pensec F."/>
            <person name="Da Lio D."/>
            <person name="Boufleur T."/>
            <person name="Vicente I."/>
            <person name="Sarrocco S."/>
            <person name="Picot A."/>
            <person name="Baraldi E."/>
            <person name="Sukno S."/>
            <person name="Thon M."/>
            <person name="Le Floch G."/>
        </authorList>
    </citation>
    <scope>NUCLEOTIDE SEQUENCE</scope>
    <source>
        <strain evidence="1">IMI 504893</strain>
    </source>
</reference>
<accession>A0A9Q8WFV4</accession>
<dbReference type="AlphaFoldDB" id="A0A9Q8WFV4"/>
<dbReference type="Gene3D" id="2.120.10.70">
    <property type="entry name" value="Fucose-specific lectin"/>
    <property type="match status" value="1"/>
</dbReference>
<organism evidence="1 2">
    <name type="scientific">Colletotrichum lupini</name>
    <dbReference type="NCBI Taxonomy" id="145971"/>
    <lineage>
        <taxon>Eukaryota</taxon>
        <taxon>Fungi</taxon>
        <taxon>Dikarya</taxon>
        <taxon>Ascomycota</taxon>
        <taxon>Pezizomycotina</taxon>
        <taxon>Sordariomycetes</taxon>
        <taxon>Hypocreomycetidae</taxon>
        <taxon>Glomerellales</taxon>
        <taxon>Glomerellaceae</taxon>
        <taxon>Colletotrichum</taxon>
        <taxon>Colletotrichum acutatum species complex</taxon>
    </lineage>
</organism>
<evidence type="ECO:0000313" key="2">
    <source>
        <dbReference type="Proteomes" id="UP000830671"/>
    </source>
</evidence>
<sequence length="525" mass="58881">MPRSNWTSNPTYTNDDGRVLGVSINDALSSNYEEDSIKNMVLNSRVNSSVAAYWPWVEYQESSGEIVEVRNRLRTEFSPAAEWDKKRLNISADSDSRLALVPLSTNFSKIAVQGGYGIFYQVNAALVALIPDLGSDELATDYADSWPTDFPAVTNMPGGAPFAAFSVARSSDTLQRIFTYVLYLDNDANINVIYNDASSWKTAQPATLKGVDADTDITCLTMATTHRDSFTQEVVLGAQSFDPRCYFQREGLVREVILTNNEWVDNGNKYVNKTLTGIQNRMQTQYFDENQSCRVCINMFDQSEDKYQLHLCVVKGWVCRKWTVNQQNFMGARIPVASFSEFHQAEKEHTNAWHPPVAELNRLFGPGTIFLTPWLSASEGRSGKRAATDPPIPIFESSTRHSAGKALGASSSLGLWVGLNNTHVPLPEVQSRFGTSLARLCYVYLSMLVENFALEERTLIWGIGHSEHVQHKSPAHRKTYLKVTQGTSDGCSRPPHWERIRHFQLFEALGILSRLSMDDARSMRA</sequence>
<dbReference type="RefSeq" id="XP_049142723.1">
    <property type="nucleotide sequence ID" value="XM_049285580.1"/>
</dbReference>
<dbReference type="Proteomes" id="UP000830671">
    <property type="component" value="Chromosome 3"/>
</dbReference>
<keyword evidence="2" id="KW-1185">Reference proteome</keyword>
<dbReference type="GeneID" id="73340590"/>